<evidence type="ECO:0000313" key="1">
    <source>
        <dbReference type="EMBL" id="JAD54905.1"/>
    </source>
</evidence>
<dbReference type="EMBL" id="GBRH01242990">
    <property type="protein sequence ID" value="JAD54905.1"/>
    <property type="molecule type" value="Transcribed_RNA"/>
</dbReference>
<organism evidence="1">
    <name type="scientific">Arundo donax</name>
    <name type="common">Giant reed</name>
    <name type="synonym">Donax arundinaceus</name>
    <dbReference type="NCBI Taxonomy" id="35708"/>
    <lineage>
        <taxon>Eukaryota</taxon>
        <taxon>Viridiplantae</taxon>
        <taxon>Streptophyta</taxon>
        <taxon>Embryophyta</taxon>
        <taxon>Tracheophyta</taxon>
        <taxon>Spermatophyta</taxon>
        <taxon>Magnoliopsida</taxon>
        <taxon>Liliopsida</taxon>
        <taxon>Poales</taxon>
        <taxon>Poaceae</taxon>
        <taxon>PACMAD clade</taxon>
        <taxon>Arundinoideae</taxon>
        <taxon>Arundineae</taxon>
        <taxon>Arundo</taxon>
    </lineage>
</organism>
<sequence>MMCLVCCCLPLCWM</sequence>
<name>A0A0A9B147_ARUDO</name>
<accession>A0A0A9B147</accession>
<proteinExistence type="predicted"/>
<reference evidence="1" key="2">
    <citation type="journal article" date="2015" name="Data Brief">
        <title>Shoot transcriptome of the giant reed, Arundo donax.</title>
        <authorList>
            <person name="Barrero R.A."/>
            <person name="Guerrero F.D."/>
            <person name="Moolhuijzen P."/>
            <person name="Goolsby J.A."/>
            <person name="Tidwell J."/>
            <person name="Bellgard S.E."/>
            <person name="Bellgard M.I."/>
        </authorList>
    </citation>
    <scope>NUCLEOTIDE SEQUENCE</scope>
    <source>
        <tissue evidence="1">Shoot tissue taken approximately 20 cm above the soil surface</tissue>
    </source>
</reference>
<protein>
    <submittedName>
        <fullName evidence="1">Uncharacterized protein</fullName>
    </submittedName>
</protein>
<reference evidence="1" key="1">
    <citation type="submission" date="2014-09" db="EMBL/GenBank/DDBJ databases">
        <authorList>
            <person name="Magalhaes I.L.F."/>
            <person name="Oliveira U."/>
            <person name="Santos F.R."/>
            <person name="Vidigal T.H.D.A."/>
            <person name="Brescovit A.D."/>
            <person name="Santos A.J."/>
        </authorList>
    </citation>
    <scope>NUCLEOTIDE SEQUENCE</scope>
    <source>
        <tissue evidence="1">Shoot tissue taken approximately 20 cm above the soil surface</tissue>
    </source>
</reference>